<feature type="signal peptide" evidence="1">
    <location>
        <begin position="1"/>
        <end position="20"/>
    </location>
</feature>
<dbReference type="CDD" id="cd14797">
    <property type="entry name" value="DUF302"/>
    <property type="match status" value="1"/>
</dbReference>
<evidence type="ECO:0000256" key="1">
    <source>
        <dbReference type="SAM" id="SignalP"/>
    </source>
</evidence>
<dbReference type="PANTHER" id="PTHR38342:SF2">
    <property type="entry name" value="INNER MEMBRANE OR EXPORTED"/>
    <property type="match status" value="1"/>
</dbReference>
<keyword evidence="1" id="KW-0732">Signal</keyword>
<accession>A0A242M572</accession>
<evidence type="ECO:0000313" key="3">
    <source>
        <dbReference type="EMBL" id="OTP66340.1"/>
    </source>
</evidence>
<dbReference type="RefSeq" id="WP_082771713.1">
    <property type="nucleotide sequence ID" value="NZ_NBTZ01000161.1"/>
</dbReference>
<comment type="caution">
    <text evidence="3">The sequence shown here is derived from an EMBL/GenBank/DDBJ whole genome shotgun (WGS) entry which is preliminary data.</text>
</comment>
<name>A0A242M572_CABSO</name>
<feature type="domain" description="DUF302" evidence="2">
    <location>
        <begin position="54"/>
        <end position="116"/>
    </location>
</feature>
<dbReference type="SUPFAM" id="SSF103247">
    <property type="entry name" value="TT1751-like"/>
    <property type="match status" value="1"/>
</dbReference>
<evidence type="ECO:0000259" key="2">
    <source>
        <dbReference type="Pfam" id="PF03625"/>
    </source>
</evidence>
<dbReference type="PANTHER" id="PTHR38342">
    <property type="entry name" value="SLR5037 PROTEIN"/>
    <property type="match status" value="1"/>
</dbReference>
<proteinExistence type="predicted"/>
<dbReference type="AlphaFoldDB" id="A0A242M572"/>
<sequence length="181" mass="19930">MMKKAILFSLVLMLHSVAQADELLMEKSSRSVSETIDRVEAAAKDQGFVIVARVDHAAAAAKVGLTLRPTALLIFSNPKVGTLLMRCDQRVGIDLPLKALAWQDKDGQVWLGATNPAALKSRYELDAACDAPVASAQKVIKELMDYGAKAPRVRDDVATLKRWRRIRGADAHFHRRRTDLG</sequence>
<gene>
    <name evidence="3" type="ORF">PAMC26577_37785</name>
</gene>
<dbReference type="InterPro" id="IPR035923">
    <property type="entry name" value="TT1751-like_sf"/>
</dbReference>
<feature type="chain" id="PRO_5012376589" evidence="1">
    <location>
        <begin position="21"/>
        <end position="181"/>
    </location>
</feature>
<dbReference type="Gene3D" id="3.30.310.70">
    <property type="entry name" value="TT1751-like domain"/>
    <property type="match status" value="1"/>
</dbReference>
<protein>
    <submittedName>
        <fullName evidence="3">Protein crcB</fullName>
    </submittedName>
</protein>
<dbReference type="InterPro" id="IPR005180">
    <property type="entry name" value="DUF302"/>
</dbReference>
<reference evidence="3 4" key="1">
    <citation type="submission" date="2017-03" db="EMBL/GenBank/DDBJ databases">
        <title>Genome analysis of strain PAMC 26577.</title>
        <authorList>
            <person name="Oh H.-M."/>
            <person name="Yang J.-A."/>
        </authorList>
    </citation>
    <scope>NUCLEOTIDE SEQUENCE [LARGE SCALE GENOMIC DNA]</scope>
    <source>
        <strain evidence="3 4">PAMC 26577</strain>
    </source>
</reference>
<dbReference type="Proteomes" id="UP000195221">
    <property type="component" value="Unassembled WGS sequence"/>
</dbReference>
<dbReference type="Pfam" id="PF03625">
    <property type="entry name" value="DUF302"/>
    <property type="match status" value="1"/>
</dbReference>
<dbReference type="EMBL" id="NBTZ01000161">
    <property type="protein sequence ID" value="OTP66340.1"/>
    <property type="molecule type" value="Genomic_DNA"/>
</dbReference>
<organism evidence="3 4">
    <name type="scientific">Caballeronia sordidicola</name>
    <name type="common">Burkholderia sordidicola</name>
    <dbReference type="NCBI Taxonomy" id="196367"/>
    <lineage>
        <taxon>Bacteria</taxon>
        <taxon>Pseudomonadati</taxon>
        <taxon>Pseudomonadota</taxon>
        <taxon>Betaproteobacteria</taxon>
        <taxon>Burkholderiales</taxon>
        <taxon>Burkholderiaceae</taxon>
        <taxon>Caballeronia</taxon>
    </lineage>
</organism>
<evidence type="ECO:0000313" key="4">
    <source>
        <dbReference type="Proteomes" id="UP000195221"/>
    </source>
</evidence>